<evidence type="ECO:0000256" key="1">
    <source>
        <dbReference type="SAM" id="MobiDB-lite"/>
    </source>
</evidence>
<proteinExistence type="predicted"/>
<dbReference type="AlphaFoldDB" id="A0A2S4L0G0"/>
<feature type="compositionally biased region" description="Low complexity" evidence="1">
    <location>
        <begin position="179"/>
        <end position="196"/>
    </location>
</feature>
<dbReference type="SUPFAM" id="SSF52777">
    <property type="entry name" value="CoA-dependent acyltransferases"/>
    <property type="match status" value="1"/>
</dbReference>
<comment type="caution">
    <text evidence="2">The sequence shown here is derived from an EMBL/GenBank/DDBJ whole genome shotgun (WGS) entry which is preliminary data.</text>
</comment>
<dbReference type="OrthoDB" id="2150604at2759"/>
<feature type="non-terminal residue" evidence="2">
    <location>
        <position position="327"/>
    </location>
</feature>
<gene>
    <name evidence="2" type="ORF">TPAR_03861</name>
</gene>
<dbReference type="PANTHER" id="PTHR28037:SF1">
    <property type="entry name" value="ALCOHOL O-ACETYLTRANSFERASE 1-RELATED"/>
    <property type="match status" value="1"/>
</dbReference>
<evidence type="ECO:0000313" key="2">
    <source>
        <dbReference type="EMBL" id="POR35940.1"/>
    </source>
</evidence>
<dbReference type="GO" id="GO:0008080">
    <property type="term" value="F:N-acetyltransferase activity"/>
    <property type="evidence" value="ECO:0007669"/>
    <property type="project" value="TreeGrafter"/>
</dbReference>
<dbReference type="EMBL" id="PKSG01000379">
    <property type="protein sequence ID" value="POR35940.1"/>
    <property type="molecule type" value="Genomic_DNA"/>
</dbReference>
<feature type="compositionally biased region" description="Polar residues" evidence="1">
    <location>
        <begin position="45"/>
        <end position="58"/>
    </location>
</feature>
<dbReference type="STRING" id="94208.A0A2S4L0G0"/>
<dbReference type="InterPro" id="IPR052058">
    <property type="entry name" value="Alcohol_O-acetyltransferase"/>
</dbReference>
<name>A0A2S4L0G0_9HYPO</name>
<feature type="region of interest" description="Disordered" evidence="1">
    <location>
        <begin position="1"/>
        <end position="110"/>
    </location>
</feature>
<keyword evidence="3" id="KW-1185">Reference proteome</keyword>
<organism evidence="2 3">
    <name type="scientific">Tolypocladium paradoxum</name>
    <dbReference type="NCBI Taxonomy" id="94208"/>
    <lineage>
        <taxon>Eukaryota</taxon>
        <taxon>Fungi</taxon>
        <taxon>Dikarya</taxon>
        <taxon>Ascomycota</taxon>
        <taxon>Pezizomycotina</taxon>
        <taxon>Sordariomycetes</taxon>
        <taxon>Hypocreomycetidae</taxon>
        <taxon>Hypocreales</taxon>
        <taxon>Ophiocordycipitaceae</taxon>
        <taxon>Tolypocladium</taxon>
    </lineage>
</organism>
<dbReference type="Proteomes" id="UP000237481">
    <property type="component" value="Unassembled WGS sequence"/>
</dbReference>
<feature type="region of interest" description="Disordered" evidence="1">
    <location>
        <begin position="178"/>
        <end position="212"/>
    </location>
</feature>
<reference evidence="2 3" key="1">
    <citation type="submission" date="2018-01" db="EMBL/GenBank/DDBJ databases">
        <title>Harnessing the power of phylogenomics to disentangle the directionality and signatures of interkingdom host jumping in the parasitic fungal genus Tolypocladium.</title>
        <authorList>
            <person name="Quandt C.A."/>
            <person name="Patterson W."/>
            <person name="Spatafora J.W."/>
        </authorList>
    </citation>
    <scope>NUCLEOTIDE SEQUENCE [LARGE SCALE GENOMIC DNA]</scope>
    <source>
        <strain evidence="2 3">NRBC 100945</strain>
    </source>
</reference>
<protein>
    <submittedName>
        <fullName evidence="2">Uncharacterized protein</fullName>
    </submittedName>
</protein>
<evidence type="ECO:0000313" key="3">
    <source>
        <dbReference type="Proteomes" id="UP000237481"/>
    </source>
</evidence>
<dbReference type="PANTHER" id="PTHR28037">
    <property type="entry name" value="ALCOHOL O-ACETYLTRANSFERASE 1-RELATED"/>
    <property type="match status" value="1"/>
</dbReference>
<accession>A0A2S4L0G0</accession>
<sequence>MVNAATSQRLRRTCTQRPSLPVAKPVLERRPTPSTYPSAVVIRGISSNHPKQSSSSRNVHPGRAPGRAPGPPPPLPRVSASHPHPHPPQAASPTPANKGALLLLPPPQGHLPLRRRHMPLPALRVGILGQHTSRARFSHLAAVDVRDHVAFTTLECRGDAVLAPRPAFHELLLAALNQPQPSEPSSSPSYSSAPTPHLLSFPDPPRLPEGQEDAIPFRNTIISFAIKTVWNELGPSLLRAVKAVPWHGAPIDLRLPHTSRARLVDIPPETVASLLKACRAHAASLTALLHALALASLARRLPAPQAASFAASTPISLRPYFGPGADA</sequence>